<dbReference type="Proteomes" id="UP000285209">
    <property type="component" value="Unassembled WGS sequence"/>
</dbReference>
<dbReference type="Proteomes" id="UP001197741">
    <property type="component" value="Unassembled WGS sequence"/>
</dbReference>
<dbReference type="EMBL" id="CYXM01000004">
    <property type="protein sequence ID" value="CUM92006.1"/>
    <property type="molecule type" value="Genomic_DNA"/>
</dbReference>
<evidence type="ECO:0000313" key="7">
    <source>
        <dbReference type="Proteomes" id="UP000095673"/>
    </source>
</evidence>
<dbReference type="Proteomes" id="UP000283431">
    <property type="component" value="Unassembled WGS sequence"/>
</dbReference>
<evidence type="ECO:0000313" key="2">
    <source>
        <dbReference type="EMBL" id="MCB6961310.1"/>
    </source>
</evidence>
<dbReference type="OrthoDB" id="2085212at2"/>
<gene>
    <name evidence="6" type="ORF">DW775_08400</name>
    <name evidence="5" type="ORF">DW975_03435</name>
    <name evidence="4" type="ORF">DXA03_03545</name>
    <name evidence="1" type="ORF">ERS852580_01161</name>
    <name evidence="2" type="ORF">LIZ82_10490</name>
    <name evidence="3" type="ORF">PNE45_03820</name>
</gene>
<evidence type="ECO:0000313" key="1">
    <source>
        <dbReference type="EMBL" id="CUM92006.1"/>
    </source>
</evidence>
<dbReference type="AlphaFoldDB" id="A0A173SPV4"/>
<reference evidence="8 9" key="2">
    <citation type="submission" date="2018-08" db="EMBL/GenBank/DDBJ databases">
        <title>A genome reference for cultivated species of the human gut microbiota.</title>
        <authorList>
            <person name="Zou Y."/>
            <person name="Xue W."/>
            <person name="Luo G."/>
        </authorList>
    </citation>
    <scope>NUCLEOTIDE SEQUENCE [LARGE SCALE GENOMIC DNA]</scope>
    <source>
        <strain evidence="6 9">AM30-13AC</strain>
        <strain evidence="5 8">AM48-7</strain>
        <strain evidence="4 10">AM54-25XD</strain>
    </source>
</reference>
<name>A0A173SPV4_9FIRM</name>
<dbReference type="RefSeq" id="WP_015569109.1">
    <property type="nucleotide sequence ID" value="NZ_CYXM01000004.1"/>
</dbReference>
<accession>A0A173SPV4</accession>
<evidence type="ECO:0000313" key="6">
    <source>
        <dbReference type="EMBL" id="RHD94323.1"/>
    </source>
</evidence>
<evidence type="ECO:0000313" key="10">
    <source>
        <dbReference type="Proteomes" id="UP000285209"/>
    </source>
</evidence>
<dbReference type="EMBL" id="JAQLYE010000005">
    <property type="protein sequence ID" value="MDB8017155.1"/>
    <property type="molecule type" value="Genomic_DNA"/>
</dbReference>
<dbReference type="EMBL" id="QSDV01000003">
    <property type="protein sequence ID" value="RGZ19460.1"/>
    <property type="molecule type" value="Genomic_DNA"/>
</dbReference>
<evidence type="ECO:0000313" key="3">
    <source>
        <dbReference type="EMBL" id="MDB8017155.1"/>
    </source>
</evidence>
<dbReference type="EMBL" id="QSJS01000009">
    <property type="protein sequence ID" value="RHD94323.1"/>
    <property type="molecule type" value="Genomic_DNA"/>
</dbReference>
<evidence type="ECO:0000313" key="5">
    <source>
        <dbReference type="EMBL" id="RGZ76205.1"/>
    </source>
</evidence>
<reference evidence="3" key="4">
    <citation type="submission" date="2023-01" db="EMBL/GenBank/DDBJ databases">
        <title>Human gut microbiome strain richness.</title>
        <authorList>
            <person name="Chen-Liaw A."/>
        </authorList>
    </citation>
    <scope>NUCLEOTIDE SEQUENCE</scope>
    <source>
        <strain evidence="3">1001283st1_D2_1001283B150209_150212</strain>
    </source>
</reference>
<dbReference type="Proteomes" id="UP000284835">
    <property type="component" value="Unassembled WGS sequence"/>
</dbReference>
<sequence length="85" mass="9780">MDENEKKIVNFIDEIRGQTHELEIPLNISANTLIIALKRAYDLNLDENNTTECYMACEYPIAFLKGNRTLADFGIRNGSSIIFRR</sequence>
<organism evidence="1 7">
    <name type="scientific">Agathobacter rectalis</name>
    <dbReference type="NCBI Taxonomy" id="39491"/>
    <lineage>
        <taxon>Bacteria</taxon>
        <taxon>Bacillati</taxon>
        <taxon>Bacillota</taxon>
        <taxon>Clostridia</taxon>
        <taxon>Lachnospirales</taxon>
        <taxon>Lachnospiraceae</taxon>
        <taxon>Agathobacter</taxon>
    </lineage>
</organism>
<proteinExistence type="predicted"/>
<protein>
    <submittedName>
        <fullName evidence="2">EsaB/YukD family protein</fullName>
    </submittedName>
</protein>
<evidence type="ECO:0000313" key="8">
    <source>
        <dbReference type="Proteomes" id="UP000283431"/>
    </source>
</evidence>
<reference evidence="2" key="3">
    <citation type="submission" date="2021-10" db="EMBL/GenBank/DDBJ databases">
        <title>Collection of gut derived symbiotic bacterial strains cultured from healthy donors.</title>
        <authorList>
            <person name="Lin H."/>
            <person name="Littmann E."/>
            <person name="Kohout C."/>
            <person name="Pamer E.G."/>
        </authorList>
    </citation>
    <scope>NUCLEOTIDE SEQUENCE</scope>
    <source>
        <strain evidence="2">DFI.7.28A</strain>
    </source>
</reference>
<evidence type="ECO:0000313" key="4">
    <source>
        <dbReference type="EMBL" id="RGZ19460.1"/>
    </source>
</evidence>
<reference evidence="1 7" key="1">
    <citation type="submission" date="2015-09" db="EMBL/GenBank/DDBJ databases">
        <authorList>
            <consortium name="Pathogen Informatics"/>
        </authorList>
    </citation>
    <scope>NUCLEOTIDE SEQUENCE [LARGE SCALE GENOMIC DNA]</scope>
    <source>
        <strain evidence="1 7">2789STDY5834968</strain>
    </source>
</reference>
<evidence type="ECO:0000313" key="9">
    <source>
        <dbReference type="Proteomes" id="UP000284835"/>
    </source>
</evidence>
<dbReference type="Proteomes" id="UP000095673">
    <property type="component" value="Unassembled WGS sequence"/>
</dbReference>
<dbReference type="Proteomes" id="UP001212823">
    <property type="component" value="Unassembled WGS sequence"/>
</dbReference>
<dbReference type="EMBL" id="QSEN01000004">
    <property type="protein sequence ID" value="RGZ76205.1"/>
    <property type="molecule type" value="Genomic_DNA"/>
</dbReference>
<dbReference type="EMBL" id="JAJCJQ010000016">
    <property type="protein sequence ID" value="MCB6961310.1"/>
    <property type="molecule type" value="Genomic_DNA"/>
</dbReference>